<accession>A0A369UTL7</accession>
<dbReference type="EMBL" id="QQBH01000051">
    <property type="protein sequence ID" value="RDD84102.1"/>
    <property type="molecule type" value="Genomic_DNA"/>
</dbReference>
<evidence type="ECO:0000313" key="1">
    <source>
        <dbReference type="EMBL" id="RDD84102.1"/>
    </source>
</evidence>
<name>A0A369UTL7_9ACTN</name>
<organism evidence="1 2">
    <name type="scientific">Streptomyces parvulus</name>
    <dbReference type="NCBI Taxonomy" id="146923"/>
    <lineage>
        <taxon>Bacteria</taxon>
        <taxon>Bacillati</taxon>
        <taxon>Actinomycetota</taxon>
        <taxon>Actinomycetes</taxon>
        <taxon>Kitasatosporales</taxon>
        <taxon>Streptomycetaceae</taxon>
        <taxon>Streptomyces</taxon>
    </lineage>
</organism>
<proteinExistence type="predicted"/>
<protein>
    <submittedName>
        <fullName evidence="1">Uncharacterized protein</fullName>
    </submittedName>
</protein>
<comment type="caution">
    <text evidence="1">The sequence shown here is derived from an EMBL/GenBank/DDBJ whole genome shotgun (WGS) entry which is preliminary data.</text>
</comment>
<dbReference type="AlphaFoldDB" id="A0A369UTL7"/>
<dbReference type="InterPro" id="IPR025851">
    <property type="entry name" value="SUKH-4"/>
</dbReference>
<gene>
    <name evidence="1" type="ORF">DVZ84_36940</name>
</gene>
<reference evidence="1 2" key="1">
    <citation type="submission" date="2018-07" db="EMBL/GenBank/DDBJ databases">
        <title>Genome guided investigation of antibiotics producing actinomycetales strain isolated from a Macau mangrove ecosystem.</title>
        <authorList>
            <person name="Hu D."/>
        </authorList>
    </citation>
    <scope>NUCLEOTIDE SEQUENCE [LARGE SCALE GENOMIC DNA]</scope>
    <source>
        <strain evidence="1 2">2297</strain>
    </source>
</reference>
<dbReference type="Pfam" id="PF14435">
    <property type="entry name" value="SUKH-4"/>
    <property type="match status" value="1"/>
</dbReference>
<dbReference type="RefSeq" id="WP_114533863.1">
    <property type="nucleotide sequence ID" value="NZ_JBHYWK010000007.1"/>
</dbReference>
<dbReference type="OrthoDB" id="4326197at2"/>
<sequence>MEIRLVTLDVARSGTELVVPEEFFSYRALEEVEPVDSPLGTRLIRFGSFGLGTSMYFDEASQEVLHGLTPQDVAMVNTSPSHFTQCIVRLSEIFPFYGEESDVDEWEAAAKGVEDIIREVDPRAYYEGAYWYEFRWDVSIGDFHE</sequence>
<evidence type="ECO:0000313" key="2">
    <source>
        <dbReference type="Proteomes" id="UP000253742"/>
    </source>
</evidence>
<dbReference type="Proteomes" id="UP000253742">
    <property type="component" value="Unassembled WGS sequence"/>
</dbReference>